<name>A0A174SY24_9CLOT</name>
<feature type="domain" description="ANTAR" evidence="1">
    <location>
        <begin position="123"/>
        <end position="184"/>
    </location>
</feature>
<dbReference type="SUPFAM" id="SSF52172">
    <property type="entry name" value="CheY-like"/>
    <property type="match status" value="1"/>
</dbReference>
<dbReference type="SMART" id="SM01012">
    <property type="entry name" value="ANTAR"/>
    <property type="match status" value="1"/>
</dbReference>
<dbReference type="InterPro" id="IPR008327">
    <property type="entry name" value="Sig_transdc_resp-reg_antiterm"/>
</dbReference>
<proteinExistence type="predicted"/>
<dbReference type="AlphaFoldDB" id="A0A174SY24"/>
<accession>A0A174SY24</accession>
<dbReference type="OrthoDB" id="9808843at2"/>
<protein>
    <recommendedName>
        <fullName evidence="1">ANTAR domain-containing protein</fullName>
    </recommendedName>
</protein>
<keyword evidence="3" id="KW-1185">Reference proteome</keyword>
<comment type="caution">
    <text evidence="2">The sequence shown here is derived from an EMBL/GenBank/DDBJ whole genome shotgun (WGS) entry which is preliminary data.</text>
</comment>
<sequence length="189" mass="21697">MDKILVVCSSEKGKKVYTDNLKDMGYIHVDTENNSGAARRRILVDEYNMVIIDTPLTDEFGNDLAIKIAEGGTIGVILMVKSESADMISAKVEDYGVFVISKPFTKSIFYQGVKFVFTSLRRFRALKKEQSTLKRKVEDIKRIDRAKCLLIQYNNITEEEAHRVIEKHAMNERITRREVADKIIKRYGV</sequence>
<evidence type="ECO:0000313" key="2">
    <source>
        <dbReference type="EMBL" id="OBY09906.1"/>
    </source>
</evidence>
<dbReference type="PROSITE" id="PS50921">
    <property type="entry name" value="ANTAR"/>
    <property type="match status" value="1"/>
</dbReference>
<reference evidence="2 3" key="1">
    <citation type="submission" date="2016-06" db="EMBL/GenBank/DDBJ databases">
        <authorList>
            <person name="Kjaerup R.B."/>
            <person name="Dalgaard T.S."/>
            <person name="Juul-Madsen H.R."/>
        </authorList>
    </citation>
    <scope>NUCLEOTIDE SEQUENCE [LARGE SCALE GENOMIC DNA]</scope>
    <source>
        <strain evidence="2 3">373-A1</strain>
    </source>
</reference>
<dbReference type="InterPro" id="IPR005561">
    <property type="entry name" value="ANTAR"/>
</dbReference>
<dbReference type="Gene3D" id="1.10.10.10">
    <property type="entry name" value="Winged helix-like DNA-binding domain superfamily/Winged helix DNA-binding domain"/>
    <property type="match status" value="1"/>
</dbReference>
<evidence type="ECO:0000259" key="1">
    <source>
        <dbReference type="PROSITE" id="PS50921"/>
    </source>
</evidence>
<dbReference type="eggNOG" id="COG3707">
    <property type="taxonomic scope" value="Bacteria"/>
</dbReference>
<organism evidence="2 3">
    <name type="scientific">Clostridium paraputrificum</name>
    <dbReference type="NCBI Taxonomy" id="29363"/>
    <lineage>
        <taxon>Bacteria</taxon>
        <taxon>Bacillati</taxon>
        <taxon>Bacillota</taxon>
        <taxon>Clostridia</taxon>
        <taxon>Eubacteriales</taxon>
        <taxon>Clostridiaceae</taxon>
        <taxon>Clostridium</taxon>
    </lineage>
</organism>
<dbReference type="EMBL" id="MAPZ01000025">
    <property type="protein sequence ID" value="OBY09906.1"/>
    <property type="molecule type" value="Genomic_DNA"/>
</dbReference>
<dbReference type="Gene3D" id="3.40.50.2300">
    <property type="match status" value="1"/>
</dbReference>
<dbReference type="RefSeq" id="WP_055183809.1">
    <property type="nucleotide sequence ID" value="NZ_CABJAZ010000005.1"/>
</dbReference>
<dbReference type="PIRSF" id="PIRSF036382">
    <property type="entry name" value="RR_antiterm"/>
    <property type="match status" value="1"/>
</dbReference>
<dbReference type="GO" id="GO:0003723">
    <property type="term" value="F:RNA binding"/>
    <property type="evidence" value="ECO:0007669"/>
    <property type="project" value="InterPro"/>
</dbReference>
<dbReference type="InterPro" id="IPR036388">
    <property type="entry name" value="WH-like_DNA-bd_sf"/>
</dbReference>
<dbReference type="Proteomes" id="UP000092714">
    <property type="component" value="Unassembled WGS sequence"/>
</dbReference>
<dbReference type="InterPro" id="IPR011006">
    <property type="entry name" value="CheY-like_superfamily"/>
</dbReference>
<dbReference type="Pfam" id="PF03861">
    <property type="entry name" value="ANTAR"/>
    <property type="match status" value="1"/>
</dbReference>
<gene>
    <name evidence="2" type="ORF">CP373A1_12445</name>
</gene>
<evidence type="ECO:0000313" key="3">
    <source>
        <dbReference type="Proteomes" id="UP000092714"/>
    </source>
</evidence>